<dbReference type="SMART" id="SM00180">
    <property type="entry name" value="EGF_Lam"/>
    <property type="match status" value="3"/>
</dbReference>
<dbReference type="InterPro" id="IPR002509">
    <property type="entry name" value="NODB_dom"/>
</dbReference>
<feature type="transmembrane region" description="Helical" evidence="6">
    <location>
        <begin position="50"/>
        <end position="70"/>
    </location>
</feature>
<reference evidence="8 10" key="1">
    <citation type="submission" date="2015-02" db="EMBL/GenBank/DDBJ databases">
        <authorList>
            <person name="Chooi Y.-H."/>
        </authorList>
    </citation>
    <scope>NUCLEOTIDE SEQUENCE [LARGE SCALE GENOMIC DNA]</scope>
    <source>
        <strain evidence="8">E3</strain>
    </source>
</reference>
<evidence type="ECO:0000256" key="6">
    <source>
        <dbReference type="SAM" id="Phobius"/>
    </source>
</evidence>
<keyword evidence="2 6" id="KW-0472">Membrane</keyword>
<keyword evidence="3 5" id="KW-1015">Disulfide bond</keyword>
<dbReference type="InterPro" id="IPR002049">
    <property type="entry name" value="LE_dom"/>
</dbReference>
<name>A0A0G4IU27_PLABS</name>
<reference evidence="9 11" key="2">
    <citation type="submission" date="2018-03" db="EMBL/GenBank/DDBJ databases">
        <authorList>
            <person name="Fogelqvist J."/>
        </authorList>
    </citation>
    <scope>NUCLEOTIDE SEQUENCE [LARGE SCALE GENOMIC DNA]</scope>
</reference>
<dbReference type="Gene3D" id="3.20.20.370">
    <property type="entry name" value="Glycoside hydrolase/deacetylase"/>
    <property type="match status" value="1"/>
</dbReference>
<dbReference type="OrthoDB" id="18487at2759"/>
<feature type="domain" description="EGF-like" evidence="7">
    <location>
        <begin position="204"/>
        <end position="242"/>
    </location>
</feature>
<dbReference type="Proteomes" id="UP000290189">
    <property type="component" value="Unassembled WGS sequence"/>
</dbReference>
<dbReference type="GO" id="GO:0005975">
    <property type="term" value="P:carbohydrate metabolic process"/>
    <property type="evidence" value="ECO:0007669"/>
    <property type="project" value="InterPro"/>
</dbReference>
<dbReference type="SUPFAM" id="SSF88713">
    <property type="entry name" value="Glycoside hydrolase/deacetylase"/>
    <property type="match status" value="1"/>
</dbReference>
<evidence type="ECO:0000256" key="1">
    <source>
        <dbReference type="ARBA" id="ARBA00004370"/>
    </source>
</evidence>
<keyword evidence="6" id="KW-1133">Transmembrane helix</keyword>
<dbReference type="STRING" id="37360.A0A0G4IU27"/>
<evidence type="ECO:0000313" key="9">
    <source>
        <dbReference type="EMBL" id="SPR00777.1"/>
    </source>
</evidence>
<keyword evidence="5" id="KW-0245">EGF-like domain</keyword>
<comment type="caution">
    <text evidence="5">Lacks conserved residue(s) required for the propagation of feature annotation.</text>
</comment>
<dbReference type="Pfam" id="PF01522">
    <property type="entry name" value="Polysacc_deac_1"/>
    <property type="match status" value="1"/>
</dbReference>
<gene>
    <name evidence="8" type="ORF">PBRA_006753</name>
    <name evidence="9" type="ORF">PLBR_LOCUS7992</name>
</gene>
<evidence type="ECO:0000313" key="11">
    <source>
        <dbReference type="Proteomes" id="UP000290189"/>
    </source>
</evidence>
<evidence type="ECO:0000256" key="4">
    <source>
        <dbReference type="ARBA" id="ARBA00023180"/>
    </source>
</evidence>
<keyword evidence="10" id="KW-1185">Reference proteome</keyword>
<evidence type="ECO:0000256" key="2">
    <source>
        <dbReference type="ARBA" id="ARBA00023136"/>
    </source>
</evidence>
<dbReference type="Gene3D" id="2.170.300.10">
    <property type="entry name" value="Tie2 ligand-binding domain superfamily"/>
    <property type="match status" value="1"/>
</dbReference>
<dbReference type="PANTHER" id="PTHR24038:SF11">
    <property type="entry name" value="INTEGRIN BETA-LIKE PROTEIN E"/>
    <property type="match status" value="1"/>
</dbReference>
<accession>A0A0G4IU27</accession>
<dbReference type="Pfam" id="PF00053">
    <property type="entry name" value="EGF_laminin"/>
    <property type="match status" value="1"/>
</dbReference>
<dbReference type="InterPro" id="IPR000742">
    <property type="entry name" value="EGF"/>
</dbReference>
<comment type="subcellular location">
    <subcellularLocation>
        <location evidence="1">Membrane</location>
    </subcellularLocation>
</comment>
<evidence type="ECO:0000313" key="10">
    <source>
        <dbReference type="Proteomes" id="UP000039324"/>
    </source>
</evidence>
<keyword evidence="4" id="KW-0325">Glycoprotein</keyword>
<organism evidence="8 10">
    <name type="scientific">Plasmodiophora brassicae</name>
    <name type="common">Clubroot disease agent</name>
    <dbReference type="NCBI Taxonomy" id="37360"/>
    <lineage>
        <taxon>Eukaryota</taxon>
        <taxon>Sar</taxon>
        <taxon>Rhizaria</taxon>
        <taxon>Endomyxa</taxon>
        <taxon>Phytomyxea</taxon>
        <taxon>Plasmodiophorida</taxon>
        <taxon>Plasmodiophoridae</taxon>
        <taxon>Plasmodiophora</taxon>
    </lineage>
</organism>
<proteinExistence type="predicted"/>
<dbReference type="InterPro" id="IPR011330">
    <property type="entry name" value="Glyco_hydro/deAcase_b/a-brl"/>
</dbReference>
<dbReference type="PROSITE" id="PS00022">
    <property type="entry name" value="EGF_1"/>
    <property type="match status" value="1"/>
</dbReference>
<geneLocation type="mitochondrion" evidence="9"/>
<dbReference type="PANTHER" id="PTHR24038">
    <property type="entry name" value="STABILIN"/>
    <property type="match status" value="1"/>
</dbReference>
<dbReference type="EMBL" id="CDSF01000086">
    <property type="protein sequence ID" value="CEO98639.1"/>
    <property type="molecule type" value="Genomic_DNA"/>
</dbReference>
<dbReference type="AlphaFoldDB" id="A0A0G4IU27"/>
<keyword evidence="9" id="KW-0496">Mitochondrion</keyword>
<dbReference type="PROSITE" id="PS01248">
    <property type="entry name" value="EGF_LAM_1"/>
    <property type="match status" value="1"/>
</dbReference>
<dbReference type="Gene3D" id="2.10.25.10">
    <property type="entry name" value="Laminin"/>
    <property type="match status" value="1"/>
</dbReference>
<dbReference type="GO" id="GO:0016020">
    <property type="term" value="C:membrane"/>
    <property type="evidence" value="ECO:0007669"/>
    <property type="project" value="UniProtKB-SubCell"/>
</dbReference>
<dbReference type="GO" id="GO:0016810">
    <property type="term" value="F:hydrolase activity, acting on carbon-nitrogen (but not peptide) bonds"/>
    <property type="evidence" value="ECO:0007669"/>
    <property type="project" value="InterPro"/>
</dbReference>
<evidence type="ECO:0000313" key="8">
    <source>
        <dbReference type="EMBL" id="CEO98639.1"/>
    </source>
</evidence>
<dbReference type="PROSITE" id="PS50026">
    <property type="entry name" value="EGF_3"/>
    <property type="match status" value="1"/>
</dbReference>
<sequence length="535" mass="56198">MMMMHPSEVHPDSAMFAAFASDVDVDLERQQEPVALAADKPRRLFTHGTALIALGVALLVTTGIVLTVVFTTKPAATDLPEGQVSSSADVHQHQYDIQTTPALRPATVDAFVKGRHGAAITTAGNSIIVRGPDAFADAQAIAIEAMAAGSVDVVQIVDSSTGAVVFSICHDANDPRCAAAQPAGMTCREGFTGNGCDECAPGHFGPQCVPCPSCNGNGVCSDGKQGDGRCLCAVGFAGATCDECAPGFAGPHCDTCQPGRFGADCSQQCTCGANGICDEGVRGTGRCTCVNDHITGDRCDRCKTGWEGPDCMLQTGKKGLQWFDWCGERRIASITFDGVPTRGILDELSQAGLRSTFFIRPASSSDPPAPDTCTLVQRLIAEGHSLQMGGHHGIGLGSLDAERIDQELRDGEDWVQACTGRSIYDLRVNQIRVVGDLDNGRARYIADKGYVIASYNVDAARSVPVGTQFANLPPGSSALVRFNVPSYEIGQATALAAEIRSQHYGLVTSQTCYKRCTGGSGYCKSPLADSGVFQS</sequence>
<dbReference type="CDD" id="cd00055">
    <property type="entry name" value="EGF_Lam"/>
    <property type="match status" value="3"/>
</dbReference>
<evidence type="ECO:0000259" key="7">
    <source>
        <dbReference type="PROSITE" id="PS50026"/>
    </source>
</evidence>
<evidence type="ECO:0000256" key="5">
    <source>
        <dbReference type="PROSITE-ProRule" id="PRU00076"/>
    </source>
</evidence>
<evidence type="ECO:0000256" key="3">
    <source>
        <dbReference type="ARBA" id="ARBA00023157"/>
    </source>
</evidence>
<feature type="disulfide bond" evidence="5">
    <location>
        <begin position="232"/>
        <end position="241"/>
    </location>
</feature>
<protein>
    <recommendedName>
        <fullName evidence="7">EGF-like domain-containing protein</fullName>
    </recommendedName>
</protein>
<dbReference type="Proteomes" id="UP000039324">
    <property type="component" value="Unassembled WGS sequence"/>
</dbReference>
<dbReference type="EMBL" id="OVEO01000015">
    <property type="protein sequence ID" value="SPR00777.1"/>
    <property type="molecule type" value="Genomic_DNA"/>
</dbReference>
<keyword evidence="6" id="KW-0812">Transmembrane</keyword>